<dbReference type="PANTHER" id="PTHR11046">
    <property type="entry name" value="OLIGORIBONUCLEASE, MITOCHONDRIAL"/>
    <property type="match status" value="1"/>
</dbReference>
<comment type="similarity">
    <text evidence="1 6">Belongs to the oligoribonuclease family.</text>
</comment>
<evidence type="ECO:0000256" key="4">
    <source>
        <dbReference type="ARBA" id="ARBA00022839"/>
    </source>
</evidence>
<evidence type="ECO:0000313" key="8">
    <source>
        <dbReference type="EMBL" id="RUO32604.1"/>
    </source>
</evidence>
<feature type="active site" evidence="6">
    <location>
        <position position="129"/>
    </location>
</feature>
<dbReference type="SUPFAM" id="SSF53098">
    <property type="entry name" value="Ribonuclease H-like"/>
    <property type="match status" value="1"/>
</dbReference>
<accession>A0A432WFQ3</accession>
<dbReference type="GO" id="GO:0000175">
    <property type="term" value="F:3'-5'-RNA exonuclease activity"/>
    <property type="evidence" value="ECO:0007669"/>
    <property type="project" value="InterPro"/>
</dbReference>
<protein>
    <recommendedName>
        <fullName evidence="5 6">Oligoribonuclease</fullName>
        <ecNumber evidence="6">3.1.-.-</ecNumber>
    </recommendedName>
</protein>
<evidence type="ECO:0000259" key="7">
    <source>
        <dbReference type="SMART" id="SM00479"/>
    </source>
</evidence>
<dbReference type="InterPro" id="IPR012337">
    <property type="entry name" value="RNaseH-like_sf"/>
</dbReference>
<dbReference type="Gene3D" id="3.30.420.10">
    <property type="entry name" value="Ribonuclease H-like superfamily/Ribonuclease H"/>
    <property type="match status" value="1"/>
</dbReference>
<dbReference type="EC" id="3.1.-.-" evidence="6"/>
<evidence type="ECO:0000256" key="2">
    <source>
        <dbReference type="ARBA" id="ARBA00022722"/>
    </source>
</evidence>
<keyword evidence="9" id="KW-1185">Reference proteome</keyword>
<dbReference type="GO" id="GO:0006259">
    <property type="term" value="P:DNA metabolic process"/>
    <property type="evidence" value="ECO:0007669"/>
    <property type="project" value="UniProtKB-ARBA"/>
</dbReference>
<comment type="function">
    <text evidence="6">3'-to-5' exoribonuclease specific for small oligoribonucleotides.</text>
</comment>
<evidence type="ECO:0000256" key="1">
    <source>
        <dbReference type="ARBA" id="ARBA00009921"/>
    </source>
</evidence>
<organism evidence="8 9">
    <name type="scientific">Aliidiomarina soli</name>
    <dbReference type="NCBI Taxonomy" id="1928574"/>
    <lineage>
        <taxon>Bacteria</taxon>
        <taxon>Pseudomonadati</taxon>
        <taxon>Pseudomonadota</taxon>
        <taxon>Gammaproteobacteria</taxon>
        <taxon>Alteromonadales</taxon>
        <taxon>Idiomarinaceae</taxon>
        <taxon>Aliidiomarina</taxon>
    </lineage>
</organism>
<dbReference type="SMART" id="SM00479">
    <property type="entry name" value="EXOIII"/>
    <property type="match status" value="1"/>
</dbReference>
<keyword evidence="6" id="KW-0963">Cytoplasm</keyword>
<dbReference type="GO" id="GO:0005737">
    <property type="term" value="C:cytoplasm"/>
    <property type="evidence" value="ECO:0007669"/>
    <property type="project" value="UniProtKB-SubCell"/>
</dbReference>
<gene>
    <name evidence="6" type="primary">orn</name>
    <name evidence="8" type="ORF">CWE14_10720</name>
</gene>
<dbReference type="InterPro" id="IPR036397">
    <property type="entry name" value="RNaseH_sf"/>
</dbReference>
<sequence length="184" mass="20979">MSEPGQRLIWIDLEMTGLVPERDVIIEIATIVTDKDLNVLAEGPVFAIKQSDQTLASMDEWNTRTHTQSGLVKRIKEEGVGMAEAEQQTIAFLQEHIAQGVSPMCGNSICQDRRFLARQMPQLEAYFHYRNLDVSTLKELARRWKPEVLTSFKKQNAHTALADIRESIAELVHYRATMLNLEKN</sequence>
<evidence type="ECO:0000256" key="6">
    <source>
        <dbReference type="HAMAP-Rule" id="MF_00045"/>
    </source>
</evidence>
<dbReference type="AlphaFoldDB" id="A0A432WFQ3"/>
<evidence type="ECO:0000313" key="9">
    <source>
        <dbReference type="Proteomes" id="UP000287823"/>
    </source>
</evidence>
<dbReference type="Proteomes" id="UP000287823">
    <property type="component" value="Unassembled WGS sequence"/>
</dbReference>
<dbReference type="InterPro" id="IPR022894">
    <property type="entry name" value="Oligoribonuclease"/>
</dbReference>
<dbReference type="PANTHER" id="PTHR11046:SF0">
    <property type="entry name" value="OLIGORIBONUCLEASE, MITOCHONDRIAL"/>
    <property type="match status" value="1"/>
</dbReference>
<dbReference type="FunFam" id="3.30.420.10:FF:000003">
    <property type="entry name" value="Oligoribonuclease"/>
    <property type="match status" value="1"/>
</dbReference>
<reference evidence="8 9" key="1">
    <citation type="journal article" date="2011" name="Front. Microbiol.">
        <title>Genomic signatures of strain selection and enhancement in Bacillus atrophaeus var. globigii, a historical biowarfare simulant.</title>
        <authorList>
            <person name="Gibbons H.S."/>
            <person name="Broomall S.M."/>
            <person name="McNew L.A."/>
            <person name="Daligault H."/>
            <person name="Chapman C."/>
            <person name="Bruce D."/>
            <person name="Karavis M."/>
            <person name="Krepps M."/>
            <person name="McGregor P.A."/>
            <person name="Hong C."/>
            <person name="Park K.H."/>
            <person name="Akmal A."/>
            <person name="Feldman A."/>
            <person name="Lin J.S."/>
            <person name="Chang W.E."/>
            <person name="Higgs B.W."/>
            <person name="Demirev P."/>
            <person name="Lindquist J."/>
            <person name="Liem A."/>
            <person name="Fochler E."/>
            <person name="Read T.D."/>
            <person name="Tapia R."/>
            <person name="Johnson S."/>
            <person name="Bishop-Lilly K.A."/>
            <person name="Detter C."/>
            <person name="Han C."/>
            <person name="Sozhamannan S."/>
            <person name="Rosenzweig C.N."/>
            <person name="Skowronski E.W."/>
        </authorList>
    </citation>
    <scope>NUCLEOTIDE SEQUENCE [LARGE SCALE GENOMIC DNA]</scope>
    <source>
        <strain evidence="8 9">Y4G10-17</strain>
    </source>
</reference>
<keyword evidence="3 6" id="KW-0378">Hydrolase</keyword>
<keyword evidence="4 6" id="KW-0269">Exonuclease</keyword>
<dbReference type="InterPro" id="IPR013520">
    <property type="entry name" value="Ribonucl_H"/>
</dbReference>
<evidence type="ECO:0000256" key="5">
    <source>
        <dbReference type="ARBA" id="ARBA00070964"/>
    </source>
</evidence>
<dbReference type="Pfam" id="PF00929">
    <property type="entry name" value="RNase_T"/>
    <property type="match status" value="1"/>
</dbReference>
<keyword evidence="2 6" id="KW-0540">Nuclease</keyword>
<dbReference type="NCBIfam" id="NF003765">
    <property type="entry name" value="PRK05359.1"/>
    <property type="match status" value="1"/>
</dbReference>
<dbReference type="EMBL" id="PIPO01000004">
    <property type="protein sequence ID" value="RUO32604.1"/>
    <property type="molecule type" value="Genomic_DNA"/>
</dbReference>
<name>A0A432WFQ3_9GAMM</name>
<evidence type="ECO:0000256" key="3">
    <source>
        <dbReference type="ARBA" id="ARBA00022801"/>
    </source>
</evidence>
<comment type="subcellular location">
    <subcellularLocation>
        <location evidence="6">Cytoplasm</location>
    </subcellularLocation>
</comment>
<proteinExistence type="inferred from homology"/>
<dbReference type="HAMAP" id="MF_00045">
    <property type="entry name" value="Oligoribonuclease"/>
    <property type="match status" value="1"/>
</dbReference>
<comment type="caution">
    <text evidence="8">The sequence shown here is derived from an EMBL/GenBank/DDBJ whole genome shotgun (WGS) entry which is preliminary data.</text>
</comment>
<dbReference type="CDD" id="cd06135">
    <property type="entry name" value="Orn"/>
    <property type="match status" value="1"/>
</dbReference>
<dbReference type="RefSeq" id="WP_126789663.1">
    <property type="nucleotide sequence ID" value="NZ_PIPO01000004.1"/>
</dbReference>
<feature type="domain" description="Exonuclease" evidence="7">
    <location>
        <begin position="7"/>
        <end position="180"/>
    </location>
</feature>
<dbReference type="GO" id="GO:0003676">
    <property type="term" value="F:nucleic acid binding"/>
    <property type="evidence" value="ECO:0007669"/>
    <property type="project" value="InterPro"/>
</dbReference>